<feature type="domain" description="Protein kinase" evidence="15">
    <location>
        <begin position="72"/>
        <end position="326"/>
    </location>
</feature>
<dbReference type="InterPro" id="IPR017441">
    <property type="entry name" value="Protein_kinase_ATP_BS"/>
</dbReference>
<evidence type="ECO:0000256" key="10">
    <source>
        <dbReference type="ARBA" id="ARBA00047899"/>
    </source>
</evidence>
<feature type="non-terminal residue" evidence="17">
    <location>
        <position position="1"/>
    </location>
</feature>
<evidence type="ECO:0000256" key="8">
    <source>
        <dbReference type="ARBA" id="ARBA00022840"/>
    </source>
</evidence>
<dbReference type="InterPro" id="IPR000719">
    <property type="entry name" value="Prot_kinase_dom"/>
</dbReference>
<dbReference type="STRING" id="157652.A0A371FIH3"/>
<dbReference type="InterPro" id="IPR011009">
    <property type="entry name" value="Kinase-like_dom_sf"/>
</dbReference>
<feature type="region of interest" description="Disordered" evidence="14">
    <location>
        <begin position="1"/>
        <end position="36"/>
    </location>
</feature>
<comment type="catalytic activity">
    <reaction evidence="11">
        <text>L-seryl-[protein] + ATP = O-phospho-L-seryl-[protein] + ADP + H(+)</text>
        <dbReference type="Rhea" id="RHEA:17989"/>
        <dbReference type="Rhea" id="RHEA-COMP:9863"/>
        <dbReference type="Rhea" id="RHEA-COMP:11604"/>
        <dbReference type="ChEBI" id="CHEBI:15378"/>
        <dbReference type="ChEBI" id="CHEBI:29999"/>
        <dbReference type="ChEBI" id="CHEBI:30616"/>
        <dbReference type="ChEBI" id="CHEBI:83421"/>
        <dbReference type="ChEBI" id="CHEBI:456216"/>
        <dbReference type="EC" id="2.7.11.1"/>
    </reaction>
</comment>
<dbReference type="Gene3D" id="3.30.200.20">
    <property type="entry name" value="Phosphorylase Kinase, domain 1"/>
    <property type="match status" value="1"/>
</dbReference>
<dbReference type="InterPro" id="IPR008271">
    <property type="entry name" value="Ser/Thr_kinase_AS"/>
</dbReference>
<feature type="domain" description="NAF" evidence="16">
    <location>
        <begin position="349"/>
        <end position="373"/>
    </location>
</feature>
<dbReference type="EMBL" id="QJKJ01008963">
    <property type="protein sequence ID" value="RDX78099.1"/>
    <property type="molecule type" value="Genomic_DNA"/>
</dbReference>
<dbReference type="PROSITE" id="PS50816">
    <property type="entry name" value="NAF"/>
    <property type="match status" value="1"/>
</dbReference>
<dbReference type="GO" id="GO:0106310">
    <property type="term" value="F:protein serine kinase activity"/>
    <property type="evidence" value="ECO:0007669"/>
    <property type="project" value="RHEA"/>
</dbReference>
<sequence length="478" mass="53708">MRSHWLSPTEAGGPAKRRTSGRNCHRKHVEDGYSESKQTNPNFYSIVLLIIKDMSEKGGMSEGQSMVLHGKYELGRVLGHGTFAKVYHARHLKTGQHVAMKVVGKEKVIKVGMTEQLKREISVMKMVKHPNIVELHEVMASKSKIYIAMELVRGGELFNKVSKGRLKEDVARLYFQQLISAVDFCHSRGVYHRDLKPENLLLDEHGNLKVSDFGLTAFSDHCRKDGLLHTTCGTPAYVSPEVIAKKGYDGAKADIWSCGVILYVLLAGFLPFQDDNLVAMYKKIYRGDFKCPPWFSVEARRLVTRLLDPNPDTRISISQVMECSWFKKAVPRKVKEVEDDFGLEEKREGPAATMNAFHIISLSEGFDLSPLFQEKKMEEMRFATAGTASTVISRLEEVAKAGKFDVKSSETKVRLQGQERGRKGKLAIAADIYAVTPSFLVVEVKKDNGDTLEYNQFCSKQLRPALKDIFWNSAPASA</sequence>
<evidence type="ECO:0000256" key="6">
    <source>
        <dbReference type="ARBA" id="ARBA00022741"/>
    </source>
</evidence>
<dbReference type="InterPro" id="IPR018451">
    <property type="entry name" value="NAF/FISL_domain"/>
</dbReference>
<evidence type="ECO:0000256" key="7">
    <source>
        <dbReference type="ARBA" id="ARBA00022777"/>
    </source>
</evidence>
<feature type="compositionally biased region" description="Basic residues" evidence="14">
    <location>
        <begin position="15"/>
        <end position="27"/>
    </location>
</feature>
<dbReference type="GO" id="GO:0004674">
    <property type="term" value="F:protein serine/threonine kinase activity"/>
    <property type="evidence" value="ECO:0007669"/>
    <property type="project" value="UniProtKB-KW"/>
</dbReference>
<evidence type="ECO:0000256" key="4">
    <source>
        <dbReference type="ARBA" id="ARBA00022527"/>
    </source>
</evidence>
<keyword evidence="5" id="KW-0808">Transferase</keyword>
<organism evidence="17 18">
    <name type="scientific">Mucuna pruriens</name>
    <name type="common">Velvet bean</name>
    <name type="synonym">Dolichos pruriens</name>
    <dbReference type="NCBI Taxonomy" id="157652"/>
    <lineage>
        <taxon>Eukaryota</taxon>
        <taxon>Viridiplantae</taxon>
        <taxon>Streptophyta</taxon>
        <taxon>Embryophyta</taxon>
        <taxon>Tracheophyta</taxon>
        <taxon>Spermatophyta</taxon>
        <taxon>Magnoliopsida</taxon>
        <taxon>eudicotyledons</taxon>
        <taxon>Gunneridae</taxon>
        <taxon>Pentapetalae</taxon>
        <taxon>rosids</taxon>
        <taxon>fabids</taxon>
        <taxon>Fabales</taxon>
        <taxon>Fabaceae</taxon>
        <taxon>Papilionoideae</taxon>
        <taxon>50 kb inversion clade</taxon>
        <taxon>NPAAA clade</taxon>
        <taxon>indigoferoid/millettioid clade</taxon>
        <taxon>Phaseoleae</taxon>
        <taxon>Mucuna</taxon>
    </lineage>
</organism>
<evidence type="ECO:0000256" key="3">
    <source>
        <dbReference type="ARBA" id="ARBA00012513"/>
    </source>
</evidence>
<evidence type="ECO:0000256" key="9">
    <source>
        <dbReference type="ARBA" id="ARBA00023211"/>
    </source>
</evidence>
<dbReference type="Proteomes" id="UP000257109">
    <property type="component" value="Unassembled WGS sequence"/>
</dbReference>
<comment type="caution">
    <text evidence="17">The sequence shown here is derived from an EMBL/GenBank/DDBJ whole genome shotgun (WGS) entry which is preliminary data.</text>
</comment>
<dbReference type="Pfam" id="PF00069">
    <property type="entry name" value="Pkinase"/>
    <property type="match status" value="1"/>
</dbReference>
<keyword evidence="9" id="KW-0464">Manganese</keyword>
<dbReference type="FunFam" id="3.30.200.20:FF:000096">
    <property type="entry name" value="Non-specific serine/threonine protein kinase"/>
    <property type="match status" value="1"/>
</dbReference>
<dbReference type="PANTHER" id="PTHR43895">
    <property type="entry name" value="CALCIUM/CALMODULIN-DEPENDENT PROTEIN KINASE KINASE-RELATED"/>
    <property type="match status" value="1"/>
</dbReference>
<dbReference type="Pfam" id="PF03822">
    <property type="entry name" value="NAF"/>
    <property type="match status" value="1"/>
</dbReference>
<keyword evidence="7 17" id="KW-0418">Kinase</keyword>
<evidence type="ECO:0000256" key="11">
    <source>
        <dbReference type="ARBA" id="ARBA00048679"/>
    </source>
</evidence>
<keyword evidence="4 13" id="KW-0723">Serine/threonine-protein kinase</keyword>
<dbReference type="CDD" id="cd14663">
    <property type="entry name" value="STKc_SnRK3"/>
    <property type="match status" value="1"/>
</dbReference>
<comment type="cofactor">
    <cofactor evidence="1">
        <name>Mn(2+)</name>
        <dbReference type="ChEBI" id="CHEBI:29035"/>
    </cofactor>
</comment>
<evidence type="ECO:0000256" key="2">
    <source>
        <dbReference type="ARBA" id="ARBA00006234"/>
    </source>
</evidence>
<evidence type="ECO:0000259" key="15">
    <source>
        <dbReference type="PROSITE" id="PS50011"/>
    </source>
</evidence>
<keyword evidence="8 12" id="KW-0067">ATP-binding</keyword>
<dbReference type="GO" id="GO:0007165">
    <property type="term" value="P:signal transduction"/>
    <property type="evidence" value="ECO:0007669"/>
    <property type="project" value="InterPro"/>
</dbReference>
<accession>A0A371FIH3</accession>
<proteinExistence type="inferred from homology"/>
<comment type="catalytic activity">
    <reaction evidence="10">
        <text>L-threonyl-[protein] + ATP = O-phospho-L-threonyl-[protein] + ADP + H(+)</text>
        <dbReference type="Rhea" id="RHEA:46608"/>
        <dbReference type="Rhea" id="RHEA-COMP:11060"/>
        <dbReference type="Rhea" id="RHEA-COMP:11605"/>
        <dbReference type="ChEBI" id="CHEBI:15378"/>
        <dbReference type="ChEBI" id="CHEBI:30013"/>
        <dbReference type="ChEBI" id="CHEBI:30616"/>
        <dbReference type="ChEBI" id="CHEBI:61977"/>
        <dbReference type="ChEBI" id="CHEBI:456216"/>
        <dbReference type="EC" id="2.7.11.1"/>
    </reaction>
</comment>
<evidence type="ECO:0000256" key="12">
    <source>
        <dbReference type="PROSITE-ProRule" id="PRU10141"/>
    </source>
</evidence>
<evidence type="ECO:0000256" key="1">
    <source>
        <dbReference type="ARBA" id="ARBA00001936"/>
    </source>
</evidence>
<dbReference type="AlphaFoldDB" id="A0A371FIH3"/>
<dbReference type="OrthoDB" id="193931at2759"/>
<keyword evidence="6 12" id="KW-0547">Nucleotide-binding</keyword>
<dbReference type="CDD" id="cd12195">
    <property type="entry name" value="CIPK_C"/>
    <property type="match status" value="1"/>
</dbReference>
<evidence type="ECO:0000256" key="14">
    <source>
        <dbReference type="SAM" id="MobiDB-lite"/>
    </source>
</evidence>
<evidence type="ECO:0000313" key="18">
    <source>
        <dbReference type="Proteomes" id="UP000257109"/>
    </source>
</evidence>
<dbReference type="PROSITE" id="PS00108">
    <property type="entry name" value="PROTEIN_KINASE_ST"/>
    <property type="match status" value="1"/>
</dbReference>
<dbReference type="GO" id="GO:0005524">
    <property type="term" value="F:ATP binding"/>
    <property type="evidence" value="ECO:0007669"/>
    <property type="project" value="UniProtKB-UniRule"/>
</dbReference>
<keyword evidence="18" id="KW-1185">Reference proteome</keyword>
<gene>
    <name evidence="17" type="primary">CIPK6</name>
    <name evidence="17" type="ORF">CR513_41676</name>
</gene>
<dbReference type="Gene3D" id="3.30.310.80">
    <property type="entry name" value="Kinase associated domain 1, KA1"/>
    <property type="match status" value="1"/>
</dbReference>
<comment type="similarity">
    <text evidence="2">Belongs to the protein kinase superfamily. CAMK Ser/Thr protein kinase family. SNF1 subfamily.</text>
</comment>
<dbReference type="Gene3D" id="1.10.510.10">
    <property type="entry name" value="Transferase(Phosphotransferase) domain 1"/>
    <property type="match status" value="1"/>
</dbReference>
<evidence type="ECO:0000259" key="16">
    <source>
        <dbReference type="PROSITE" id="PS50816"/>
    </source>
</evidence>
<name>A0A371FIH3_MUCPR</name>
<feature type="binding site" evidence="12">
    <location>
        <position position="105"/>
    </location>
    <ligand>
        <name>ATP</name>
        <dbReference type="ChEBI" id="CHEBI:30616"/>
    </ligand>
</feature>
<dbReference type="PROSITE" id="PS00107">
    <property type="entry name" value="PROTEIN_KINASE_ATP"/>
    <property type="match status" value="1"/>
</dbReference>
<dbReference type="SUPFAM" id="SSF56112">
    <property type="entry name" value="Protein kinase-like (PK-like)"/>
    <property type="match status" value="1"/>
</dbReference>
<evidence type="ECO:0000313" key="17">
    <source>
        <dbReference type="EMBL" id="RDX78099.1"/>
    </source>
</evidence>
<dbReference type="FunFam" id="1.10.510.10:FF:000653">
    <property type="entry name" value="Non-specific serine/threonine protein kinase"/>
    <property type="match status" value="1"/>
</dbReference>
<dbReference type="SMART" id="SM00220">
    <property type="entry name" value="S_TKc"/>
    <property type="match status" value="1"/>
</dbReference>
<protein>
    <recommendedName>
        <fullName evidence="3">non-specific serine/threonine protein kinase</fullName>
        <ecNumber evidence="3">2.7.11.1</ecNumber>
    </recommendedName>
</protein>
<evidence type="ECO:0000256" key="13">
    <source>
        <dbReference type="RuleBase" id="RU000304"/>
    </source>
</evidence>
<dbReference type="InterPro" id="IPR004041">
    <property type="entry name" value="NAF_dom"/>
</dbReference>
<evidence type="ECO:0000256" key="5">
    <source>
        <dbReference type="ARBA" id="ARBA00022679"/>
    </source>
</evidence>
<dbReference type="FunFam" id="3.30.310.80:FF:000005">
    <property type="entry name" value="Non-specific serine/threonine protein kinase"/>
    <property type="match status" value="1"/>
</dbReference>
<dbReference type="PROSITE" id="PS50011">
    <property type="entry name" value="PROTEIN_KINASE_DOM"/>
    <property type="match status" value="1"/>
</dbReference>
<reference evidence="17" key="1">
    <citation type="submission" date="2018-05" db="EMBL/GenBank/DDBJ databases">
        <title>Draft genome of Mucuna pruriens seed.</title>
        <authorList>
            <person name="Nnadi N.E."/>
            <person name="Vos R."/>
            <person name="Hasami M.H."/>
            <person name="Devisetty U.K."/>
            <person name="Aguiy J.C."/>
        </authorList>
    </citation>
    <scope>NUCLEOTIDE SEQUENCE [LARGE SCALE GENOMIC DNA]</scope>
    <source>
        <strain evidence="17">JCA_2017</strain>
    </source>
</reference>
<dbReference type="PANTHER" id="PTHR43895:SF91">
    <property type="entry name" value="CBL-INTERACTING SERINE_THREONINE-PROTEIN KINASE 6"/>
    <property type="match status" value="1"/>
</dbReference>
<dbReference type="EC" id="2.7.11.1" evidence="3"/>